<dbReference type="InterPro" id="IPR005119">
    <property type="entry name" value="LysR_subst-bd"/>
</dbReference>
<comment type="similarity">
    <text evidence="1">Belongs to the LysR transcriptional regulatory family.</text>
</comment>
<keyword evidence="7" id="KW-1185">Reference proteome</keyword>
<proteinExistence type="inferred from homology"/>
<dbReference type="PANTHER" id="PTHR30346">
    <property type="entry name" value="TRANSCRIPTIONAL DUAL REGULATOR HCAR-RELATED"/>
    <property type="match status" value="1"/>
</dbReference>
<dbReference type="RefSeq" id="WP_275632830.1">
    <property type="nucleotide sequence ID" value="NZ_JARGYD010000004.1"/>
</dbReference>
<evidence type="ECO:0000313" key="7">
    <source>
        <dbReference type="Proteomes" id="UP001595632"/>
    </source>
</evidence>
<keyword evidence="4" id="KW-0804">Transcription</keyword>
<dbReference type="PROSITE" id="PS50931">
    <property type="entry name" value="HTH_LYSR"/>
    <property type="match status" value="1"/>
</dbReference>
<organism evidence="6 7">
    <name type="scientific">Psychromarinibacter halotolerans</name>
    <dbReference type="NCBI Taxonomy" id="1775175"/>
    <lineage>
        <taxon>Bacteria</taxon>
        <taxon>Pseudomonadati</taxon>
        <taxon>Pseudomonadota</taxon>
        <taxon>Alphaproteobacteria</taxon>
        <taxon>Rhodobacterales</taxon>
        <taxon>Paracoccaceae</taxon>
        <taxon>Psychromarinibacter</taxon>
    </lineage>
</organism>
<comment type="caution">
    <text evidence="6">The sequence shown here is derived from an EMBL/GenBank/DDBJ whole genome shotgun (WGS) entry which is preliminary data.</text>
</comment>
<keyword evidence="3" id="KW-0238">DNA-binding</keyword>
<evidence type="ECO:0000313" key="6">
    <source>
        <dbReference type="EMBL" id="MFC3142847.1"/>
    </source>
</evidence>
<dbReference type="SUPFAM" id="SSF53850">
    <property type="entry name" value="Periplasmic binding protein-like II"/>
    <property type="match status" value="1"/>
</dbReference>
<evidence type="ECO:0000259" key="5">
    <source>
        <dbReference type="PROSITE" id="PS50931"/>
    </source>
</evidence>
<dbReference type="Gene3D" id="3.40.190.10">
    <property type="entry name" value="Periplasmic binding protein-like II"/>
    <property type="match status" value="2"/>
</dbReference>
<keyword evidence="2" id="KW-0805">Transcription regulation</keyword>
<dbReference type="InterPro" id="IPR000847">
    <property type="entry name" value="LysR_HTH_N"/>
</dbReference>
<name>A0ABV7GNC4_9RHOB</name>
<dbReference type="PRINTS" id="PR00039">
    <property type="entry name" value="HTHLYSR"/>
</dbReference>
<dbReference type="PANTHER" id="PTHR30346:SF28">
    <property type="entry name" value="HTH-TYPE TRANSCRIPTIONAL REGULATOR CYNR"/>
    <property type="match status" value="1"/>
</dbReference>
<dbReference type="InterPro" id="IPR036390">
    <property type="entry name" value="WH_DNA-bd_sf"/>
</dbReference>
<dbReference type="SUPFAM" id="SSF46785">
    <property type="entry name" value="Winged helix' DNA-binding domain"/>
    <property type="match status" value="1"/>
</dbReference>
<dbReference type="Pfam" id="PF00126">
    <property type="entry name" value="HTH_1"/>
    <property type="match status" value="1"/>
</dbReference>
<feature type="domain" description="HTH lysR-type" evidence="5">
    <location>
        <begin position="1"/>
        <end position="58"/>
    </location>
</feature>
<reference evidence="7" key="1">
    <citation type="journal article" date="2019" name="Int. J. Syst. Evol. Microbiol.">
        <title>The Global Catalogue of Microorganisms (GCM) 10K type strain sequencing project: providing services to taxonomists for standard genome sequencing and annotation.</title>
        <authorList>
            <consortium name="The Broad Institute Genomics Platform"/>
            <consortium name="The Broad Institute Genome Sequencing Center for Infectious Disease"/>
            <person name="Wu L."/>
            <person name="Ma J."/>
        </authorList>
    </citation>
    <scope>NUCLEOTIDE SEQUENCE [LARGE SCALE GENOMIC DNA]</scope>
    <source>
        <strain evidence="7">KCTC 52366</strain>
    </source>
</reference>
<dbReference type="Gene3D" id="1.10.10.10">
    <property type="entry name" value="Winged helix-like DNA-binding domain superfamily/Winged helix DNA-binding domain"/>
    <property type="match status" value="1"/>
</dbReference>
<evidence type="ECO:0000256" key="2">
    <source>
        <dbReference type="ARBA" id="ARBA00023015"/>
    </source>
</evidence>
<dbReference type="Pfam" id="PF03466">
    <property type="entry name" value="LysR_substrate"/>
    <property type="match status" value="1"/>
</dbReference>
<evidence type="ECO:0000256" key="1">
    <source>
        <dbReference type="ARBA" id="ARBA00009437"/>
    </source>
</evidence>
<evidence type="ECO:0000256" key="3">
    <source>
        <dbReference type="ARBA" id="ARBA00023125"/>
    </source>
</evidence>
<sequence>MLPRRIRYFIAVAEDEHFGRASRRLRIAQPALSRQIRTLEDELGFDLFERLSRGVRLTHPGRLLLAEMREVEAQLLRGIAAARSAAEGRHGRLRLSLIDSAAWHGVVPNALRAYRARFPDVEVSLSTMPAAQQIAWLSEGRTDAAIVYNIAEADGLVSTHLASIPIVLAMPADCPLLALPRIRVRDLSDYPLIGFQRAASPKLFDDLTAALADIDFTRNFISEPTNEADMLALVSMGSGLALANAMQSWRPPHGVAFAPVEDLNVTQSLNVLHRRDDNSPLRASFIDALLAEASTDGTGDTRPETGRASG</sequence>
<dbReference type="Proteomes" id="UP001595632">
    <property type="component" value="Unassembled WGS sequence"/>
</dbReference>
<dbReference type="CDD" id="cd08414">
    <property type="entry name" value="PBP2_LTTR_aromatics_like"/>
    <property type="match status" value="1"/>
</dbReference>
<gene>
    <name evidence="6" type="ORF">ACFOGP_09010</name>
</gene>
<accession>A0ABV7GNC4</accession>
<protein>
    <submittedName>
        <fullName evidence="6">LysR family transcriptional regulator</fullName>
    </submittedName>
</protein>
<evidence type="ECO:0000256" key="4">
    <source>
        <dbReference type="ARBA" id="ARBA00023163"/>
    </source>
</evidence>
<dbReference type="EMBL" id="JBHRTB010000010">
    <property type="protein sequence ID" value="MFC3142847.1"/>
    <property type="molecule type" value="Genomic_DNA"/>
</dbReference>
<dbReference type="InterPro" id="IPR036388">
    <property type="entry name" value="WH-like_DNA-bd_sf"/>
</dbReference>